<gene>
    <name evidence="2 4" type="ORF">BDZ99DRAFT_517259</name>
</gene>
<accession>A0A6A6YY89</accession>
<reference evidence="2 4" key="1">
    <citation type="journal article" date="2020" name="Stud. Mycol.">
        <title>101 Dothideomycetes genomes: a test case for predicting lifestyles and emergence of pathogens.</title>
        <authorList>
            <person name="Haridas S."/>
            <person name="Albert R."/>
            <person name="Binder M."/>
            <person name="Bloem J."/>
            <person name="Labutti K."/>
            <person name="Salamov A."/>
            <person name="Andreopoulos B."/>
            <person name="Baker S."/>
            <person name="Barry K."/>
            <person name="Bills G."/>
            <person name="Bluhm B."/>
            <person name="Cannon C."/>
            <person name="Castanera R."/>
            <person name="Culley D."/>
            <person name="Daum C."/>
            <person name="Ezra D."/>
            <person name="Gonzalez J."/>
            <person name="Henrissat B."/>
            <person name="Kuo A."/>
            <person name="Liang C."/>
            <person name="Lipzen A."/>
            <person name="Lutzoni F."/>
            <person name="Magnuson J."/>
            <person name="Mondo S."/>
            <person name="Nolan M."/>
            <person name="Ohm R."/>
            <person name="Pangilinan J."/>
            <person name="Park H.-J."/>
            <person name="Ramirez L."/>
            <person name="Alfaro M."/>
            <person name="Sun H."/>
            <person name="Tritt A."/>
            <person name="Yoshinaga Y."/>
            <person name="Zwiers L.-H."/>
            <person name="Turgeon B."/>
            <person name="Goodwin S."/>
            <person name="Spatafora J."/>
            <person name="Crous P."/>
            <person name="Grigoriev I."/>
        </authorList>
    </citation>
    <scope>NUCLEOTIDE SEQUENCE</scope>
    <source>
        <strain evidence="2 4">CBS 304.34</strain>
    </source>
</reference>
<dbReference type="PANTHER" id="PTHR40640:SF1">
    <property type="entry name" value="ANCHORED GLYCOPROTEIN, PUTATIVE (AFU_ORTHOLOGUE AFUA_8G04860)-RELATED"/>
    <property type="match status" value="1"/>
</dbReference>
<proteinExistence type="predicted"/>
<protein>
    <recommendedName>
        <fullName evidence="5">GPI anchored protein</fullName>
    </recommendedName>
</protein>
<dbReference type="Proteomes" id="UP000504636">
    <property type="component" value="Unplaced"/>
</dbReference>
<dbReference type="EMBL" id="MU003696">
    <property type="protein sequence ID" value="KAF2812964.1"/>
    <property type="molecule type" value="Genomic_DNA"/>
</dbReference>
<evidence type="ECO:0000313" key="4">
    <source>
        <dbReference type="RefSeq" id="XP_033579928.1"/>
    </source>
</evidence>
<reference evidence="4" key="3">
    <citation type="submission" date="2025-04" db="UniProtKB">
        <authorList>
            <consortium name="RefSeq"/>
        </authorList>
    </citation>
    <scope>IDENTIFICATION</scope>
    <source>
        <strain evidence="4">CBS 304.34</strain>
    </source>
</reference>
<keyword evidence="3" id="KW-1185">Reference proteome</keyword>
<feature type="chain" id="PRO_5044629430" description="GPI anchored protein" evidence="1">
    <location>
        <begin position="17"/>
        <end position="340"/>
    </location>
</feature>
<evidence type="ECO:0000313" key="2">
    <source>
        <dbReference type="EMBL" id="KAF2812964.1"/>
    </source>
</evidence>
<organism evidence="2">
    <name type="scientific">Mytilinidion resinicola</name>
    <dbReference type="NCBI Taxonomy" id="574789"/>
    <lineage>
        <taxon>Eukaryota</taxon>
        <taxon>Fungi</taxon>
        <taxon>Dikarya</taxon>
        <taxon>Ascomycota</taxon>
        <taxon>Pezizomycotina</taxon>
        <taxon>Dothideomycetes</taxon>
        <taxon>Pleosporomycetidae</taxon>
        <taxon>Mytilinidiales</taxon>
        <taxon>Mytilinidiaceae</taxon>
        <taxon>Mytilinidion</taxon>
    </lineage>
</organism>
<feature type="signal peptide" evidence="1">
    <location>
        <begin position="1"/>
        <end position="16"/>
    </location>
</feature>
<name>A0A6A6YY89_9PEZI</name>
<dbReference type="RefSeq" id="XP_033579928.1">
    <property type="nucleotide sequence ID" value="XM_033725160.1"/>
</dbReference>
<keyword evidence="1" id="KW-0732">Signal</keyword>
<evidence type="ECO:0000313" key="3">
    <source>
        <dbReference type="Proteomes" id="UP000504636"/>
    </source>
</evidence>
<sequence>MAYAITTALLLTTASAQSTSVTSLFLPDDTKASYNASVVAVIQSITTYFLDTDCSGIASGCNRFDRPVTYGPTWYEMRLGGTHTLVEHCDLEGTTKAICTQSELDNTNSSFAAAHTYSLSEIVFHRVTIMTGLEKLRTATQQVGVAATPPLAIVTVTATPPAATSVTAYPDFYDGFDDSSNEIGLGSVVAVNGSTITYALSFTCTLTGNASCSPTSADTITFGPTWNEYSMIFTTEEDGSPDYATQLCNYEGTTTGSCTLSSGTDTGLTMFLPRESIMMHNLTITAGLEKLTNVLAPTGQVTHSYAPGPAASSTSKGGGGKAVGLSIAGLVGIALAAFAL</sequence>
<evidence type="ECO:0008006" key="5">
    <source>
        <dbReference type="Google" id="ProtNLM"/>
    </source>
</evidence>
<reference evidence="4" key="2">
    <citation type="submission" date="2020-04" db="EMBL/GenBank/DDBJ databases">
        <authorList>
            <consortium name="NCBI Genome Project"/>
        </authorList>
    </citation>
    <scope>NUCLEOTIDE SEQUENCE</scope>
    <source>
        <strain evidence="4">CBS 304.34</strain>
    </source>
</reference>
<dbReference type="GeneID" id="54466053"/>
<dbReference type="OrthoDB" id="4991875at2759"/>
<dbReference type="PANTHER" id="PTHR40640">
    <property type="entry name" value="ANCHORED GLYCOPROTEIN, PUTATIVE (AFU_ORTHOLOGUE AFUA_8G04860)-RELATED"/>
    <property type="match status" value="1"/>
</dbReference>
<dbReference type="AlphaFoldDB" id="A0A6A6YY89"/>
<evidence type="ECO:0000256" key="1">
    <source>
        <dbReference type="SAM" id="SignalP"/>
    </source>
</evidence>